<sequence>MRRFKKMKLLDIAHSRTGDKGNISNISLIVYDEKDYPLIKEKVTAEKVKEYFSDIVKGEVIRYELDNLRALNFVMYDALGGGVTRSLAIDKHGKSLSSALLEMEL</sequence>
<gene>
    <name evidence="2" type="ORF">HMPREF3221_01726</name>
</gene>
<dbReference type="InterPro" id="IPR056362">
    <property type="entry name" value="AtuA-like_ferredoxin_dom"/>
</dbReference>
<reference evidence="3" key="1">
    <citation type="submission" date="2016-01" db="EMBL/GenBank/DDBJ databases">
        <authorList>
            <person name="Mitreva M."/>
            <person name="Pepin K.H."/>
            <person name="Mihindukulasuriya K.A."/>
            <person name="Fulton R."/>
            <person name="Fronick C."/>
            <person name="O'Laughlin M."/>
            <person name="Miner T."/>
            <person name="Herter B."/>
            <person name="Rosa B.A."/>
            <person name="Cordes M."/>
            <person name="Tomlinson C."/>
            <person name="Wollam A."/>
            <person name="Palsikar V.B."/>
            <person name="Mardis E.R."/>
            <person name="Wilson R.K."/>
        </authorList>
    </citation>
    <scope>NUCLEOTIDE SEQUENCE [LARGE SCALE GENOMIC DNA]</scope>
    <source>
        <strain evidence="3">MJR7757B</strain>
    </source>
</reference>
<evidence type="ECO:0000259" key="1">
    <source>
        <dbReference type="Pfam" id="PF23544"/>
    </source>
</evidence>
<evidence type="ECO:0000313" key="2">
    <source>
        <dbReference type="EMBL" id="KXA18675.1"/>
    </source>
</evidence>
<dbReference type="Pfam" id="PF23544">
    <property type="entry name" value="AtuA_ferredoxin"/>
    <property type="match status" value="1"/>
</dbReference>
<dbReference type="Proteomes" id="UP000070401">
    <property type="component" value="Unassembled WGS sequence"/>
</dbReference>
<name>A0A133NQW7_FUSNU</name>
<dbReference type="EMBL" id="LRPY01000169">
    <property type="protein sequence ID" value="KXA18675.1"/>
    <property type="molecule type" value="Genomic_DNA"/>
</dbReference>
<accession>A0A133NQW7</accession>
<dbReference type="PANTHER" id="PTHR47708:SF2">
    <property type="entry name" value="SI:CH73-132F6.5"/>
    <property type="match status" value="1"/>
</dbReference>
<evidence type="ECO:0000313" key="3">
    <source>
        <dbReference type="Proteomes" id="UP000070401"/>
    </source>
</evidence>
<dbReference type="PATRIC" id="fig|851.8.peg.1738"/>
<organism evidence="2 3">
    <name type="scientific">Fusobacterium nucleatum</name>
    <dbReference type="NCBI Taxonomy" id="851"/>
    <lineage>
        <taxon>Bacteria</taxon>
        <taxon>Fusobacteriati</taxon>
        <taxon>Fusobacteriota</taxon>
        <taxon>Fusobacteriia</taxon>
        <taxon>Fusobacteriales</taxon>
        <taxon>Fusobacteriaceae</taxon>
        <taxon>Fusobacterium</taxon>
    </lineage>
</organism>
<feature type="domain" description="AtuA-like ferredoxin-fold" evidence="1">
    <location>
        <begin position="7"/>
        <end position="104"/>
    </location>
</feature>
<comment type="caution">
    <text evidence="2">The sequence shown here is derived from an EMBL/GenBank/DDBJ whole genome shotgun (WGS) entry which is preliminary data.</text>
</comment>
<protein>
    <recommendedName>
        <fullName evidence="1">AtuA-like ferredoxin-fold domain-containing protein</fullName>
    </recommendedName>
</protein>
<dbReference type="AlphaFoldDB" id="A0A133NQW7"/>
<dbReference type="eggNOG" id="ENOG5032S8H">
    <property type="taxonomic scope" value="Bacteria"/>
</dbReference>
<dbReference type="STRING" id="1408287.GCA_000493815_01698"/>
<keyword evidence="3" id="KW-1185">Reference proteome</keyword>
<dbReference type="PANTHER" id="PTHR47708">
    <property type="match status" value="1"/>
</dbReference>
<proteinExistence type="predicted"/>